<dbReference type="EMBL" id="GBRH01158767">
    <property type="protein sequence ID" value="JAE39129.1"/>
    <property type="molecule type" value="Transcribed_RNA"/>
</dbReference>
<sequence>MNSSSDGSANSQPNRRRRNGFLQGRRRIGGRPRRADREDCVRRTVCL</sequence>
<organism evidence="2">
    <name type="scientific">Arundo donax</name>
    <name type="common">Giant reed</name>
    <name type="synonym">Donax arundinaceus</name>
    <dbReference type="NCBI Taxonomy" id="35708"/>
    <lineage>
        <taxon>Eukaryota</taxon>
        <taxon>Viridiplantae</taxon>
        <taxon>Streptophyta</taxon>
        <taxon>Embryophyta</taxon>
        <taxon>Tracheophyta</taxon>
        <taxon>Spermatophyta</taxon>
        <taxon>Magnoliopsida</taxon>
        <taxon>Liliopsida</taxon>
        <taxon>Poales</taxon>
        <taxon>Poaceae</taxon>
        <taxon>PACMAD clade</taxon>
        <taxon>Arundinoideae</taxon>
        <taxon>Arundineae</taxon>
        <taxon>Arundo</taxon>
    </lineage>
</organism>
<dbReference type="AlphaFoldDB" id="A0A0A9HTK2"/>
<feature type="compositionally biased region" description="Basic residues" evidence="1">
    <location>
        <begin position="14"/>
        <end position="32"/>
    </location>
</feature>
<reference evidence="2" key="2">
    <citation type="journal article" date="2015" name="Data Brief">
        <title>Shoot transcriptome of the giant reed, Arundo donax.</title>
        <authorList>
            <person name="Barrero R.A."/>
            <person name="Guerrero F.D."/>
            <person name="Moolhuijzen P."/>
            <person name="Goolsby J.A."/>
            <person name="Tidwell J."/>
            <person name="Bellgard S.E."/>
            <person name="Bellgard M.I."/>
        </authorList>
    </citation>
    <scope>NUCLEOTIDE SEQUENCE</scope>
    <source>
        <tissue evidence="2">Shoot tissue taken approximately 20 cm above the soil surface</tissue>
    </source>
</reference>
<name>A0A0A9HTK2_ARUDO</name>
<accession>A0A0A9HTK2</accession>
<protein>
    <submittedName>
        <fullName evidence="2">Uncharacterized protein</fullName>
    </submittedName>
</protein>
<reference evidence="2" key="1">
    <citation type="submission" date="2014-09" db="EMBL/GenBank/DDBJ databases">
        <authorList>
            <person name="Magalhaes I.L.F."/>
            <person name="Oliveira U."/>
            <person name="Santos F.R."/>
            <person name="Vidigal T.H.D.A."/>
            <person name="Brescovit A.D."/>
            <person name="Santos A.J."/>
        </authorList>
    </citation>
    <scope>NUCLEOTIDE SEQUENCE</scope>
    <source>
        <tissue evidence="2">Shoot tissue taken approximately 20 cm above the soil surface</tissue>
    </source>
</reference>
<feature type="region of interest" description="Disordered" evidence="1">
    <location>
        <begin position="1"/>
        <end position="39"/>
    </location>
</feature>
<proteinExistence type="predicted"/>
<evidence type="ECO:0000313" key="2">
    <source>
        <dbReference type="EMBL" id="JAE39129.1"/>
    </source>
</evidence>
<feature type="compositionally biased region" description="Polar residues" evidence="1">
    <location>
        <begin position="1"/>
        <end position="13"/>
    </location>
</feature>
<evidence type="ECO:0000256" key="1">
    <source>
        <dbReference type="SAM" id="MobiDB-lite"/>
    </source>
</evidence>